<feature type="transmembrane region" description="Helical" evidence="7">
    <location>
        <begin position="185"/>
        <end position="204"/>
    </location>
</feature>
<proteinExistence type="predicted"/>
<reference evidence="11 12" key="1">
    <citation type="submission" date="2022-07" db="EMBL/GenBank/DDBJ databases">
        <title>Methylomonas rivi sp. nov., Methylomonas rosea sp. nov., Methylomonas aureus sp. nov. and Methylomonas subterranea sp. nov., four novel methanotrophs isolated from a freshwater creek and the deep terrestrial subsurface.</title>
        <authorList>
            <person name="Abin C."/>
            <person name="Sankaranarayanan K."/>
            <person name="Garner C."/>
            <person name="Sindelar R."/>
            <person name="Kotary K."/>
            <person name="Garner R."/>
            <person name="Barclay S."/>
            <person name="Lawson P."/>
            <person name="Krumholz L."/>
        </authorList>
    </citation>
    <scope>NUCLEOTIDE SEQUENCE [LARGE SCALE GENOMIC DNA]</scope>
    <source>
        <strain evidence="11 12">WSC-6</strain>
    </source>
</reference>
<name>A0ABT1U2N0_9GAMM</name>
<dbReference type="CDD" id="cd00130">
    <property type="entry name" value="PAS"/>
    <property type="match status" value="1"/>
</dbReference>
<sequence>MSWKALFAVSARFLVPMLFAAAALLAIGVNYRLQVKQYAEAIRFSEQKRLREHLGIERTRLEREWELNNVAQVRRLVAGLPLLSGIAHAWLIDEAGRVVAALSEAELGQSMATVLAKQSEGLRNTLQVEKTAWHPEIRIYSIQGEQALLGAVGVRPNLLLLARLDLRPALAEQSVLGGRYLIRQAGVIVVLTILLGGLLHFLWFRRAAHLTATAIAMGKGDFELRTQMEGGDELAAIGAALDNLAVNQQRYQAELRQLLRKLETIANASPVLFWSSRPDKECKWFNQRWLDFTGRGMEQERGIGWLENIHPDDVERFWAAYAGAFDRRQPFAVQWRLRRRDGQYRWLLNHGMPRYDADGYFLGYIGSCLDITEQKQLNERLAASEAYYRHLFEHNPAPMLIFARAGLRLLSVNQAFQEHYGYSREQALSLELPDLYPESEKAAIMGLAEEWHDHALAGEWHHRKRNGEFMDVVAHSHGLIYADQACRVMVIVDITERKRGELILQQRNEELECFNVASTERELAMIDLKRQINALSAQLGQPPPYDLSFAGDAPMPPASGKSA</sequence>
<gene>
    <name evidence="11" type="ORF">NP596_05370</name>
</gene>
<keyword evidence="3" id="KW-0597">Phosphoprotein</keyword>
<feature type="domain" description="PAS" evidence="8">
    <location>
        <begin position="384"/>
        <end position="459"/>
    </location>
</feature>
<dbReference type="Pfam" id="PF08447">
    <property type="entry name" value="PAS_3"/>
    <property type="match status" value="1"/>
</dbReference>
<evidence type="ECO:0000256" key="2">
    <source>
        <dbReference type="ARBA" id="ARBA00012438"/>
    </source>
</evidence>
<feature type="domain" description="HAMP" evidence="10">
    <location>
        <begin position="205"/>
        <end position="253"/>
    </location>
</feature>
<evidence type="ECO:0000256" key="4">
    <source>
        <dbReference type="ARBA" id="ARBA00022679"/>
    </source>
</evidence>
<dbReference type="EC" id="2.7.13.3" evidence="2"/>
<dbReference type="InterPro" id="IPR001610">
    <property type="entry name" value="PAC"/>
</dbReference>
<comment type="caution">
    <text evidence="11">The sequence shown here is derived from an EMBL/GenBank/DDBJ whole genome shotgun (WGS) entry which is preliminary data.</text>
</comment>
<dbReference type="CDD" id="cd06225">
    <property type="entry name" value="HAMP"/>
    <property type="match status" value="1"/>
</dbReference>
<dbReference type="RefSeq" id="WP_256614245.1">
    <property type="nucleotide sequence ID" value="NZ_JANIBK010000018.1"/>
</dbReference>
<feature type="coiled-coil region" evidence="6">
    <location>
        <begin position="241"/>
        <end position="268"/>
    </location>
</feature>
<protein>
    <recommendedName>
        <fullName evidence="2">histidine kinase</fullName>
        <ecNumber evidence="2">2.7.13.3</ecNumber>
    </recommendedName>
</protein>
<evidence type="ECO:0000313" key="12">
    <source>
        <dbReference type="Proteomes" id="UP001524586"/>
    </source>
</evidence>
<evidence type="ECO:0000259" key="9">
    <source>
        <dbReference type="PROSITE" id="PS50113"/>
    </source>
</evidence>
<evidence type="ECO:0000313" key="11">
    <source>
        <dbReference type="EMBL" id="MCQ8127886.1"/>
    </source>
</evidence>
<keyword evidence="7" id="KW-0472">Membrane</keyword>
<dbReference type="InterPro" id="IPR013655">
    <property type="entry name" value="PAS_fold_3"/>
</dbReference>
<evidence type="ECO:0000256" key="1">
    <source>
        <dbReference type="ARBA" id="ARBA00000085"/>
    </source>
</evidence>
<dbReference type="EMBL" id="JANIBK010000018">
    <property type="protein sequence ID" value="MCQ8127886.1"/>
    <property type="molecule type" value="Genomic_DNA"/>
</dbReference>
<organism evidence="11 12">
    <name type="scientific">Methylomonas rivi</name>
    <dbReference type="NCBI Taxonomy" id="2952226"/>
    <lineage>
        <taxon>Bacteria</taxon>
        <taxon>Pseudomonadati</taxon>
        <taxon>Pseudomonadota</taxon>
        <taxon>Gammaproteobacteria</taxon>
        <taxon>Methylococcales</taxon>
        <taxon>Methylococcaceae</taxon>
        <taxon>Methylomonas</taxon>
    </lineage>
</organism>
<dbReference type="PROSITE" id="PS50112">
    <property type="entry name" value="PAS"/>
    <property type="match status" value="1"/>
</dbReference>
<dbReference type="PANTHER" id="PTHR43304:SF1">
    <property type="entry name" value="PAC DOMAIN-CONTAINING PROTEIN"/>
    <property type="match status" value="1"/>
</dbReference>
<evidence type="ECO:0000256" key="6">
    <source>
        <dbReference type="SAM" id="Coils"/>
    </source>
</evidence>
<dbReference type="PROSITE" id="PS50113">
    <property type="entry name" value="PAC"/>
    <property type="match status" value="1"/>
</dbReference>
<dbReference type="InterPro" id="IPR003660">
    <property type="entry name" value="HAMP_dom"/>
</dbReference>
<dbReference type="InterPro" id="IPR035965">
    <property type="entry name" value="PAS-like_dom_sf"/>
</dbReference>
<evidence type="ECO:0000259" key="8">
    <source>
        <dbReference type="PROSITE" id="PS50112"/>
    </source>
</evidence>
<keyword evidence="5" id="KW-0418">Kinase</keyword>
<dbReference type="InterPro" id="IPR000700">
    <property type="entry name" value="PAS-assoc_C"/>
</dbReference>
<dbReference type="InterPro" id="IPR000014">
    <property type="entry name" value="PAS"/>
</dbReference>
<keyword evidence="6" id="KW-0175">Coiled coil</keyword>
<dbReference type="Proteomes" id="UP001524586">
    <property type="component" value="Unassembled WGS sequence"/>
</dbReference>
<keyword evidence="7" id="KW-1133">Transmembrane helix</keyword>
<dbReference type="SMART" id="SM00086">
    <property type="entry name" value="PAC"/>
    <property type="match status" value="2"/>
</dbReference>
<dbReference type="NCBIfam" id="TIGR00229">
    <property type="entry name" value="sensory_box"/>
    <property type="match status" value="2"/>
</dbReference>
<feature type="domain" description="PAC" evidence="9">
    <location>
        <begin position="331"/>
        <end position="383"/>
    </location>
</feature>
<keyword evidence="4" id="KW-0808">Transferase</keyword>
<keyword evidence="12" id="KW-1185">Reference proteome</keyword>
<evidence type="ECO:0000256" key="3">
    <source>
        <dbReference type="ARBA" id="ARBA00022553"/>
    </source>
</evidence>
<dbReference type="Pfam" id="PF13188">
    <property type="entry name" value="PAS_8"/>
    <property type="match status" value="1"/>
</dbReference>
<comment type="catalytic activity">
    <reaction evidence="1">
        <text>ATP + protein L-histidine = ADP + protein N-phospho-L-histidine.</text>
        <dbReference type="EC" id="2.7.13.3"/>
    </reaction>
</comment>
<feature type="transmembrane region" description="Helical" evidence="7">
    <location>
        <begin position="6"/>
        <end position="27"/>
    </location>
</feature>
<dbReference type="SMART" id="SM00091">
    <property type="entry name" value="PAS"/>
    <property type="match status" value="2"/>
</dbReference>
<dbReference type="PANTHER" id="PTHR43304">
    <property type="entry name" value="PHYTOCHROME-LIKE PROTEIN CPH1"/>
    <property type="match status" value="1"/>
</dbReference>
<dbReference type="PROSITE" id="PS50885">
    <property type="entry name" value="HAMP"/>
    <property type="match status" value="1"/>
</dbReference>
<accession>A0ABT1U2N0</accession>
<evidence type="ECO:0000256" key="5">
    <source>
        <dbReference type="ARBA" id="ARBA00022777"/>
    </source>
</evidence>
<evidence type="ECO:0000256" key="7">
    <source>
        <dbReference type="SAM" id="Phobius"/>
    </source>
</evidence>
<dbReference type="Gene3D" id="6.10.340.10">
    <property type="match status" value="1"/>
</dbReference>
<keyword evidence="7" id="KW-0812">Transmembrane</keyword>
<dbReference type="InterPro" id="IPR052162">
    <property type="entry name" value="Sensor_kinase/Photoreceptor"/>
</dbReference>
<dbReference type="SUPFAM" id="SSF55785">
    <property type="entry name" value="PYP-like sensor domain (PAS domain)"/>
    <property type="match status" value="2"/>
</dbReference>
<evidence type="ECO:0000259" key="10">
    <source>
        <dbReference type="PROSITE" id="PS50885"/>
    </source>
</evidence>
<dbReference type="Gene3D" id="3.30.450.20">
    <property type="entry name" value="PAS domain"/>
    <property type="match status" value="2"/>
</dbReference>